<dbReference type="Pfam" id="PF06100">
    <property type="entry name" value="MCRA"/>
    <property type="match status" value="1"/>
</dbReference>
<keyword evidence="1" id="KW-0456">Lyase</keyword>
<name>A0ABS6FHS6_9FIRM</name>
<reference evidence="1 2" key="1">
    <citation type="submission" date="2021-06" db="EMBL/GenBank/DDBJ databases">
        <authorList>
            <person name="Sun Q."/>
            <person name="Li D."/>
        </authorList>
    </citation>
    <scope>NUCLEOTIDE SEQUENCE [LARGE SCALE GENOMIC DNA]</scope>
    <source>
        <strain evidence="1 2">MSJ-1</strain>
    </source>
</reference>
<accession>A0ABS6FHS6</accession>
<organism evidence="1 2">
    <name type="scientific">Peptoniphilus ovalis</name>
    <dbReference type="NCBI Taxonomy" id="2841503"/>
    <lineage>
        <taxon>Bacteria</taxon>
        <taxon>Bacillati</taxon>
        <taxon>Bacillota</taxon>
        <taxon>Tissierellia</taxon>
        <taxon>Tissierellales</taxon>
        <taxon>Peptoniphilaceae</taxon>
        <taxon>Peptoniphilus</taxon>
    </lineage>
</organism>
<proteinExistence type="predicted"/>
<protein>
    <submittedName>
        <fullName evidence="1">Oleate hydratase</fullName>
        <ecNumber evidence="1">4.2.1.53</ecNumber>
    </submittedName>
</protein>
<dbReference type="EMBL" id="JAHLQO010000002">
    <property type="protein sequence ID" value="MBU5668790.1"/>
    <property type="molecule type" value="Genomic_DNA"/>
</dbReference>
<dbReference type="InterPro" id="IPR010354">
    <property type="entry name" value="Oleate_hydratase"/>
</dbReference>
<comment type="caution">
    <text evidence="1">The sequence shown here is derived from an EMBL/GenBank/DDBJ whole genome shotgun (WGS) entry which is preliminary data.</text>
</comment>
<dbReference type="Proteomes" id="UP000783742">
    <property type="component" value="Unassembled WGS sequence"/>
</dbReference>
<sequence>MANRKDLQKMAIAAATISTAIFALTKFGEDNEIKKLSVNRDENTKAYLLGDGFGNLALAYSLINHANLNPENIIIYTKEMNEFLNIKDEKSDVIYANFENRFSKFNFKNTLEILENIFNHEELEGIIKMMDTKENPLILDIMGYTSYDRDSVDESTKKTLYKLLLSPMDINGKTIEKYFLFTDFLDSNLFFYLSSIYSLKPQSPVKLLREALINYIGSKNYFTLDADRLHLKLKNYLTRSGVNFKDGYEFIDFSKNENYIDKLVFEKGEQIEEVLVNSKDIISIESPSFMDKLSLGTLTEISTNILNAEDFYNKKKDVLEDLYKKIESENLDRSVLYAYFDFKDDSFVEKVREKYEDRDFFVFKIKSGVSVKFIKNNVILKVVNPDKNSIFVGDSFRALNGEDFFFELIKLFNLENDYGDLRFSLKTVGITILENYLNRDGENYKTNLYNLENLSFISSKNNEKEDLYSVEKLITQGINNAHSFMGIDHIEVYEKDLSKLEILKYLNTL</sequence>
<dbReference type="EC" id="4.2.1.53" evidence="1"/>
<evidence type="ECO:0000313" key="1">
    <source>
        <dbReference type="EMBL" id="MBU5668790.1"/>
    </source>
</evidence>
<dbReference type="GO" id="GO:0050151">
    <property type="term" value="F:oleate hydratase activity"/>
    <property type="evidence" value="ECO:0007669"/>
    <property type="project" value="UniProtKB-EC"/>
</dbReference>
<gene>
    <name evidence="1" type="ORF">KQI68_02940</name>
</gene>
<evidence type="ECO:0000313" key="2">
    <source>
        <dbReference type="Proteomes" id="UP000783742"/>
    </source>
</evidence>
<keyword evidence="2" id="KW-1185">Reference proteome</keyword>
<dbReference type="RefSeq" id="WP_216548636.1">
    <property type="nucleotide sequence ID" value="NZ_JAHLQO010000002.1"/>
</dbReference>